<evidence type="ECO:0000256" key="3">
    <source>
        <dbReference type="ARBA" id="ARBA00022729"/>
    </source>
</evidence>
<dbReference type="EC" id="5.2.1.8" evidence="2"/>
<organism evidence="8 9">
    <name type="scientific">Zarconia navalis LEGE 11467</name>
    <dbReference type="NCBI Taxonomy" id="1828826"/>
    <lineage>
        <taxon>Bacteria</taxon>
        <taxon>Bacillati</taxon>
        <taxon>Cyanobacteriota</taxon>
        <taxon>Cyanophyceae</taxon>
        <taxon>Oscillatoriophycideae</taxon>
        <taxon>Oscillatoriales</taxon>
        <taxon>Oscillatoriales incertae sedis</taxon>
        <taxon>Zarconia</taxon>
        <taxon>Zarconia navalis</taxon>
    </lineage>
</organism>
<dbReference type="Proteomes" id="UP000621799">
    <property type="component" value="Unassembled WGS sequence"/>
</dbReference>
<dbReference type="Gene3D" id="3.10.50.40">
    <property type="match status" value="1"/>
</dbReference>
<name>A0A928VUG0_9CYAN</name>
<dbReference type="InterPro" id="IPR046357">
    <property type="entry name" value="PPIase_dom_sf"/>
</dbReference>
<dbReference type="PANTHER" id="PTHR47245:SF1">
    <property type="entry name" value="FOLDASE PROTEIN PRSA"/>
    <property type="match status" value="1"/>
</dbReference>
<dbReference type="EMBL" id="JADEXN010000084">
    <property type="protein sequence ID" value="MBE9040437.1"/>
    <property type="molecule type" value="Genomic_DNA"/>
</dbReference>
<evidence type="ECO:0000313" key="9">
    <source>
        <dbReference type="Proteomes" id="UP000621799"/>
    </source>
</evidence>
<dbReference type="RefSeq" id="WP_264320683.1">
    <property type="nucleotide sequence ID" value="NZ_JADEXN010000084.1"/>
</dbReference>
<keyword evidence="4 6" id="KW-0697">Rotamase</keyword>
<evidence type="ECO:0000313" key="8">
    <source>
        <dbReference type="EMBL" id="MBE9040437.1"/>
    </source>
</evidence>
<gene>
    <name evidence="8" type="ORF">IQ235_06495</name>
</gene>
<keyword evidence="3" id="KW-0732">Signal</keyword>
<proteinExistence type="predicted"/>
<dbReference type="InterPro" id="IPR050245">
    <property type="entry name" value="PrsA_foldase"/>
</dbReference>
<feature type="domain" description="PpiC" evidence="7">
    <location>
        <begin position="108"/>
        <end position="206"/>
    </location>
</feature>
<sequence>MADLFQVGDRAIQAHEIPALLKRYQLMQPFLREVVLDRAIADYSCTEEEKTTAVRQFCQKHQLTSPESMEAWLKNQNLTEAELTELAMRPVRIEKFKQDKWSKKVKTHFMERKSGLDRVIYSLLRTQDEGLAHELYYRILEGEQTFAECANEYSQGPEARSGGLLGPVPLIQPHPAIGKLLSVSQPGQLWAPRPLAEWFIIVRLEEFRPAQLDEPMRQHLVDEMFQSWLKQQTQNIDVTQS</sequence>
<dbReference type="InterPro" id="IPR000297">
    <property type="entry name" value="PPIase_PpiC"/>
</dbReference>
<dbReference type="SUPFAM" id="SSF54534">
    <property type="entry name" value="FKBP-like"/>
    <property type="match status" value="1"/>
</dbReference>
<evidence type="ECO:0000256" key="4">
    <source>
        <dbReference type="ARBA" id="ARBA00023110"/>
    </source>
</evidence>
<dbReference type="Pfam" id="PF00639">
    <property type="entry name" value="Rotamase"/>
    <property type="match status" value="1"/>
</dbReference>
<accession>A0A928VUG0</accession>
<evidence type="ECO:0000256" key="1">
    <source>
        <dbReference type="ARBA" id="ARBA00000971"/>
    </source>
</evidence>
<evidence type="ECO:0000256" key="5">
    <source>
        <dbReference type="ARBA" id="ARBA00023235"/>
    </source>
</evidence>
<protein>
    <recommendedName>
        <fullName evidence="2">peptidylprolyl isomerase</fullName>
        <ecNumber evidence="2">5.2.1.8</ecNumber>
    </recommendedName>
</protein>
<reference evidence="8" key="1">
    <citation type="submission" date="2020-10" db="EMBL/GenBank/DDBJ databases">
        <authorList>
            <person name="Castelo-Branco R."/>
            <person name="Eusebio N."/>
            <person name="Adriana R."/>
            <person name="Vieira A."/>
            <person name="Brugerolle De Fraissinette N."/>
            <person name="Rezende De Castro R."/>
            <person name="Schneider M.P."/>
            <person name="Vasconcelos V."/>
            <person name="Leao P.N."/>
        </authorList>
    </citation>
    <scope>NUCLEOTIDE SEQUENCE</scope>
    <source>
        <strain evidence="8">LEGE 11467</strain>
    </source>
</reference>
<dbReference type="GO" id="GO:0003755">
    <property type="term" value="F:peptidyl-prolyl cis-trans isomerase activity"/>
    <property type="evidence" value="ECO:0007669"/>
    <property type="project" value="UniProtKB-KW"/>
</dbReference>
<evidence type="ECO:0000256" key="2">
    <source>
        <dbReference type="ARBA" id="ARBA00013194"/>
    </source>
</evidence>
<dbReference type="PROSITE" id="PS50198">
    <property type="entry name" value="PPIC_PPIASE_2"/>
    <property type="match status" value="1"/>
</dbReference>
<dbReference type="AlphaFoldDB" id="A0A928VUG0"/>
<evidence type="ECO:0000259" key="7">
    <source>
        <dbReference type="PROSITE" id="PS50198"/>
    </source>
</evidence>
<dbReference type="SUPFAM" id="SSF109998">
    <property type="entry name" value="Triger factor/SurA peptide-binding domain-like"/>
    <property type="match status" value="1"/>
</dbReference>
<comment type="caution">
    <text evidence="8">The sequence shown here is derived from an EMBL/GenBank/DDBJ whole genome shotgun (WGS) entry which is preliminary data.</text>
</comment>
<dbReference type="PANTHER" id="PTHR47245">
    <property type="entry name" value="PEPTIDYLPROLYL ISOMERASE"/>
    <property type="match status" value="1"/>
</dbReference>
<dbReference type="InterPro" id="IPR027304">
    <property type="entry name" value="Trigger_fact/SurA_dom_sf"/>
</dbReference>
<keyword evidence="9" id="KW-1185">Reference proteome</keyword>
<keyword evidence="5 6" id="KW-0413">Isomerase</keyword>
<evidence type="ECO:0000256" key="6">
    <source>
        <dbReference type="PROSITE-ProRule" id="PRU00278"/>
    </source>
</evidence>
<comment type="catalytic activity">
    <reaction evidence="1">
        <text>[protein]-peptidylproline (omega=180) = [protein]-peptidylproline (omega=0)</text>
        <dbReference type="Rhea" id="RHEA:16237"/>
        <dbReference type="Rhea" id="RHEA-COMP:10747"/>
        <dbReference type="Rhea" id="RHEA-COMP:10748"/>
        <dbReference type="ChEBI" id="CHEBI:83833"/>
        <dbReference type="ChEBI" id="CHEBI:83834"/>
        <dbReference type="EC" id="5.2.1.8"/>
    </reaction>
</comment>